<dbReference type="Proteomes" id="UP000887579">
    <property type="component" value="Unplaced"/>
</dbReference>
<evidence type="ECO:0000313" key="1">
    <source>
        <dbReference type="Proteomes" id="UP000887579"/>
    </source>
</evidence>
<reference evidence="2" key="1">
    <citation type="submission" date="2022-11" db="UniProtKB">
        <authorList>
            <consortium name="WormBaseParasite"/>
        </authorList>
    </citation>
    <scope>IDENTIFICATION</scope>
</reference>
<evidence type="ECO:0000313" key="2">
    <source>
        <dbReference type="WBParaSite" id="ES5_v2.g9795.t1"/>
    </source>
</evidence>
<accession>A0AC34GY01</accession>
<sequence>MFKFRLLWMRLKQFFNFCLKNVFVYIIKPLILTLEILSGLCLASESGHEAVLKSLTDARRLLGERTRFQRLVDDLHRSHGDSARDSERVRIALMSLINALLRSGPAEPLTEITEKYFDFF</sequence>
<dbReference type="WBParaSite" id="ES5_v2.g9795.t1">
    <property type="protein sequence ID" value="ES5_v2.g9795.t1"/>
    <property type="gene ID" value="ES5_v2.g9795"/>
</dbReference>
<proteinExistence type="predicted"/>
<organism evidence="1 2">
    <name type="scientific">Panagrolaimus sp. ES5</name>
    <dbReference type="NCBI Taxonomy" id="591445"/>
    <lineage>
        <taxon>Eukaryota</taxon>
        <taxon>Metazoa</taxon>
        <taxon>Ecdysozoa</taxon>
        <taxon>Nematoda</taxon>
        <taxon>Chromadorea</taxon>
        <taxon>Rhabditida</taxon>
        <taxon>Tylenchina</taxon>
        <taxon>Panagrolaimomorpha</taxon>
        <taxon>Panagrolaimoidea</taxon>
        <taxon>Panagrolaimidae</taxon>
        <taxon>Panagrolaimus</taxon>
    </lineage>
</organism>
<name>A0AC34GY01_9BILA</name>
<protein>
    <submittedName>
        <fullName evidence="2">Formin FH3 domain-containing protein</fullName>
    </submittedName>
</protein>